<dbReference type="EMBL" id="FQXD01000012">
    <property type="protein sequence ID" value="SHH72992.1"/>
    <property type="molecule type" value="Genomic_DNA"/>
</dbReference>
<dbReference type="GO" id="GO:0070814">
    <property type="term" value="P:hydrogen sulfide biosynthetic process"/>
    <property type="evidence" value="ECO:0007669"/>
    <property type="project" value="UniProtKB-UniRule"/>
</dbReference>
<keyword evidence="5 12" id="KW-0411">Iron-sulfur</keyword>
<dbReference type="InterPro" id="IPR011798">
    <property type="entry name" value="APS_reductase"/>
</dbReference>
<dbReference type="HAMAP" id="MF_00063">
    <property type="entry name" value="CysH"/>
    <property type="match status" value="1"/>
</dbReference>
<dbReference type="GO" id="GO:0019379">
    <property type="term" value="P:sulfate assimilation, phosphoadenylyl sulfate reduction by phosphoadenylyl-sulfate reductase (thioredoxin)"/>
    <property type="evidence" value="ECO:0007669"/>
    <property type="project" value="UniProtKB-UniRule"/>
</dbReference>
<keyword evidence="3 12" id="KW-0560">Oxidoreductase</keyword>
<dbReference type="CDD" id="cd23945">
    <property type="entry name" value="PAPS_reductase"/>
    <property type="match status" value="1"/>
</dbReference>
<dbReference type="InterPro" id="IPR004511">
    <property type="entry name" value="PAPS/APS_Rdtase"/>
</dbReference>
<feature type="binding site" evidence="12">
    <location>
        <position position="208"/>
    </location>
    <ligand>
        <name>[4Fe-4S] cluster</name>
        <dbReference type="ChEBI" id="CHEBI:49883"/>
    </ligand>
</feature>
<dbReference type="InterPro" id="IPR002500">
    <property type="entry name" value="PAPS_reduct_dom"/>
</dbReference>
<evidence type="ECO:0000313" key="15">
    <source>
        <dbReference type="Proteomes" id="UP000184079"/>
    </source>
</evidence>
<keyword evidence="2 12" id="KW-0963">Cytoplasm</keyword>
<feature type="binding site" evidence="12">
    <location>
        <position position="211"/>
    </location>
    <ligand>
        <name>[4Fe-4S] cluster</name>
        <dbReference type="ChEBI" id="CHEBI:49883"/>
    </ligand>
</feature>
<dbReference type="OrthoDB" id="9772604at2"/>
<keyword evidence="12" id="KW-0479">Metal-binding</keyword>
<dbReference type="EC" id="1.8.4.10" evidence="8 12"/>
<comment type="catalytic activity">
    <reaction evidence="12">
        <text>[thioredoxin]-disulfide + sulfite + AMP + 2 H(+) = adenosine 5'-phosphosulfate + [thioredoxin]-dithiol</text>
        <dbReference type="Rhea" id="RHEA:21976"/>
        <dbReference type="Rhea" id="RHEA-COMP:10698"/>
        <dbReference type="Rhea" id="RHEA-COMP:10700"/>
        <dbReference type="ChEBI" id="CHEBI:15378"/>
        <dbReference type="ChEBI" id="CHEBI:17359"/>
        <dbReference type="ChEBI" id="CHEBI:29950"/>
        <dbReference type="ChEBI" id="CHEBI:50058"/>
        <dbReference type="ChEBI" id="CHEBI:58243"/>
        <dbReference type="ChEBI" id="CHEBI:456215"/>
        <dbReference type="EC" id="1.8.4.10"/>
    </reaction>
</comment>
<dbReference type="PIRSF" id="PIRSF000857">
    <property type="entry name" value="PAPS_reductase"/>
    <property type="match status" value="1"/>
</dbReference>
<gene>
    <name evidence="12" type="primary">cysH</name>
    <name evidence="14" type="ORF">SAMN05421807_11246</name>
</gene>
<dbReference type="GO" id="GO:0019344">
    <property type="term" value="P:cysteine biosynthetic process"/>
    <property type="evidence" value="ECO:0007669"/>
    <property type="project" value="InterPro"/>
</dbReference>
<feature type="domain" description="Phosphoadenosine phosphosulphate reductase" evidence="13">
    <location>
        <begin position="43"/>
        <end position="213"/>
    </location>
</feature>
<dbReference type="GO" id="GO:0004604">
    <property type="term" value="F:phosphoadenylyl-sulfate reductase (thioredoxin) activity"/>
    <property type="evidence" value="ECO:0007669"/>
    <property type="project" value="UniProtKB-UniRule"/>
</dbReference>
<evidence type="ECO:0000313" key="14">
    <source>
        <dbReference type="EMBL" id="SHH72992.1"/>
    </source>
</evidence>
<keyword evidence="15" id="KW-1185">Reference proteome</keyword>
<feature type="binding site" evidence="12">
    <location>
        <position position="126"/>
    </location>
    <ligand>
        <name>[4Fe-4S] cluster</name>
        <dbReference type="ChEBI" id="CHEBI:49883"/>
    </ligand>
</feature>
<dbReference type="Gene3D" id="3.40.50.620">
    <property type="entry name" value="HUPs"/>
    <property type="match status" value="1"/>
</dbReference>
<dbReference type="NCBIfam" id="TIGR00434">
    <property type="entry name" value="cysH"/>
    <property type="match status" value="1"/>
</dbReference>
<dbReference type="RefSeq" id="WP_073010463.1">
    <property type="nucleotide sequence ID" value="NZ_FQXD01000012.1"/>
</dbReference>
<sequence>MTRQILSYQNFTVDPFQDFSPTDDTKGAFTILRWAYDLYGDSIVYACSFGAESMVLIDLLSKVKSNAKIVFLDTGLHFQETYDLIDEVKNRYPDLRMHLKQPDLTVDEQAAKYGSALWKRKPDQCCFIRKIKPLEEVLDNVPAWISGLRREQSLSRSKTDFVNKDERFKSIKVCPLIHWTWDDVWNYILQRELPYNELHDNNFPSIGCIPCTSQVTESDDLRAGRWTGQTKTECGLHTNNDDRNLR</sequence>
<evidence type="ECO:0000256" key="12">
    <source>
        <dbReference type="HAMAP-Rule" id="MF_00063"/>
    </source>
</evidence>
<comment type="cofactor">
    <cofactor evidence="12">
        <name>[4Fe-4S] cluster</name>
        <dbReference type="ChEBI" id="CHEBI:49883"/>
    </cofactor>
    <text evidence="12">Binds 1 [4Fe-4S] cluster per subunit.</text>
</comment>
<evidence type="ECO:0000256" key="3">
    <source>
        <dbReference type="ARBA" id="ARBA00023002"/>
    </source>
</evidence>
<comment type="subcellular location">
    <subcellularLocation>
        <location evidence="12">Cytoplasm</location>
    </subcellularLocation>
</comment>
<evidence type="ECO:0000256" key="2">
    <source>
        <dbReference type="ARBA" id="ARBA00022490"/>
    </source>
</evidence>
<evidence type="ECO:0000256" key="4">
    <source>
        <dbReference type="ARBA" id="ARBA00023004"/>
    </source>
</evidence>
<evidence type="ECO:0000256" key="10">
    <source>
        <dbReference type="ARBA" id="ARBA00030894"/>
    </source>
</evidence>
<dbReference type="GO" id="GO:0043866">
    <property type="term" value="F:adenylyl-sulfate reductase (thioredoxin) activity"/>
    <property type="evidence" value="ECO:0007669"/>
    <property type="project" value="UniProtKB-EC"/>
</dbReference>
<dbReference type="AlphaFoldDB" id="A0A1M5VCJ3"/>
<evidence type="ECO:0000256" key="9">
    <source>
        <dbReference type="ARBA" id="ARBA00029514"/>
    </source>
</evidence>
<dbReference type="NCBIfam" id="NF002537">
    <property type="entry name" value="PRK02090.1"/>
    <property type="match status" value="1"/>
</dbReference>
<name>A0A1M5VCJ3_9BACI</name>
<dbReference type="SUPFAM" id="SSF52402">
    <property type="entry name" value="Adenine nucleotide alpha hydrolases-like"/>
    <property type="match status" value="1"/>
</dbReference>
<evidence type="ECO:0000256" key="1">
    <source>
        <dbReference type="ARBA" id="ARBA00009732"/>
    </source>
</evidence>
<feature type="binding site" evidence="12">
    <location>
        <position position="125"/>
    </location>
    <ligand>
        <name>[4Fe-4S] cluster</name>
        <dbReference type="ChEBI" id="CHEBI:49883"/>
    </ligand>
</feature>
<evidence type="ECO:0000256" key="5">
    <source>
        <dbReference type="ARBA" id="ARBA00023014"/>
    </source>
</evidence>
<proteinExistence type="inferred from homology"/>
<comment type="function">
    <text evidence="6 12">Catalyzes the formation of sulfite from adenosine 5'-phosphosulfate (APS) using thioredoxin as an electron donor.</text>
</comment>
<evidence type="ECO:0000259" key="13">
    <source>
        <dbReference type="Pfam" id="PF01507"/>
    </source>
</evidence>
<evidence type="ECO:0000256" key="11">
    <source>
        <dbReference type="ARBA" id="ARBA00032041"/>
    </source>
</evidence>
<feature type="active site" description="Nucleophile; cysteine thiosulfonate intermediate" evidence="12">
    <location>
        <position position="234"/>
    </location>
</feature>
<dbReference type="FunFam" id="3.40.50.620:FF:000095">
    <property type="entry name" value="Phosphoadenosine phosphosulfate reductase"/>
    <property type="match status" value="1"/>
</dbReference>
<dbReference type="Pfam" id="PF01507">
    <property type="entry name" value="PAPS_reduct"/>
    <property type="match status" value="1"/>
</dbReference>
<keyword evidence="4 12" id="KW-0408">Iron</keyword>
<protein>
    <recommendedName>
        <fullName evidence="9 12">Adenosine 5'-phosphosulfate reductase</fullName>
        <shortName evidence="12">APS reductase</shortName>
        <ecNumber evidence="8 12">1.8.4.10</ecNumber>
    </recommendedName>
    <alternativeName>
        <fullName evidence="11 12">5'-adenylylsulfate reductase</fullName>
    </alternativeName>
    <alternativeName>
        <fullName evidence="10 12">Thioredoxin-dependent 5'-adenylylsulfate reductase</fullName>
    </alternativeName>
</protein>
<accession>A0A1M5VCJ3</accession>
<reference evidence="15" key="1">
    <citation type="submission" date="2016-11" db="EMBL/GenBank/DDBJ databases">
        <authorList>
            <person name="Varghese N."/>
            <person name="Submissions S."/>
        </authorList>
    </citation>
    <scope>NUCLEOTIDE SEQUENCE [LARGE SCALE GENOMIC DNA]</scope>
    <source>
        <strain evidence="15">CGMCC 1.6496</strain>
    </source>
</reference>
<evidence type="ECO:0000256" key="8">
    <source>
        <dbReference type="ARBA" id="ARBA00024386"/>
    </source>
</evidence>
<comment type="similarity">
    <text evidence="1 12">Belongs to the PAPS reductase family. CysH subfamily.</text>
</comment>
<dbReference type="GO" id="GO:0046872">
    <property type="term" value="F:metal ion binding"/>
    <property type="evidence" value="ECO:0007669"/>
    <property type="project" value="UniProtKB-KW"/>
</dbReference>
<organism evidence="14 15">
    <name type="scientific">Virgibacillus chiguensis</name>
    <dbReference type="NCBI Taxonomy" id="411959"/>
    <lineage>
        <taxon>Bacteria</taxon>
        <taxon>Bacillati</taxon>
        <taxon>Bacillota</taxon>
        <taxon>Bacilli</taxon>
        <taxon>Bacillales</taxon>
        <taxon>Bacillaceae</taxon>
        <taxon>Virgibacillus</taxon>
    </lineage>
</organism>
<dbReference type="GO" id="GO:0051539">
    <property type="term" value="F:4 iron, 4 sulfur cluster binding"/>
    <property type="evidence" value="ECO:0007669"/>
    <property type="project" value="UniProtKB-UniRule"/>
</dbReference>
<dbReference type="GO" id="GO:0005737">
    <property type="term" value="C:cytoplasm"/>
    <property type="evidence" value="ECO:0007669"/>
    <property type="project" value="UniProtKB-SubCell"/>
</dbReference>
<dbReference type="InterPro" id="IPR014729">
    <property type="entry name" value="Rossmann-like_a/b/a_fold"/>
</dbReference>
<dbReference type="PANTHER" id="PTHR46509">
    <property type="entry name" value="PHOSPHOADENOSINE PHOSPHOSULFATE REDUCTASE"/>
    <property type="match status" value="1"/>
</dbReference>
<comment type="pathway">
    <text evidence="7 12">Sulfur metabolism; hydrogen sulfide biosynthesis; sulfite from sulfate.</text>
</comment>
<dbReference type="Proteomes" id="UP000184079">
    <property type="component" value="Unassembled WGS sequence"/>
</dbReference>
<evidence type="ECO:0000256" key="7">
    <source>
        <dbReference type="ARBA" id="ARBA00024327"/>
    </source>
</evidence>
<evidence type="ECO:0000256" key="6">
    <source>
        <dbReference type="ARBA" id="ARBA00024298"/>
    </source>
</evidence>
<dbReference type="NCBIfam" id="TIGR02055">
    <property type="entry name" value="APS_reductase"/>
    <property type="match status" value="1"/>
</dbReference>
<dbReference type="PANTHER" id="PTHR46509:SF1">
    <property type="entry name" value="PHOSPHOADENOSINE PHOSPHOSULFATE REDUCTASE"/>
    <property type="match status" value="1"/>
</dbReference>